<organism evidence="1 2">
    <name type="scientific">Ilex paraguariensis</name>
    <name type="common">yerba mate</name>
    <dbReference type="NCBI Taxonomy" id="185542"/>
    <lineage>
        <taxon>Eukaryota</taxon>
        <taxon>Viridiplantae</taxon>
        <taxon>Streptophyta</taxon>
        <taxon>Embryophyta</taxon>
        <taxon>Tracheophyta</taxon>
        <taxon>Spermatophyta</taxon>
        <taxon>Magnoliopsida</taxon>
        <taxon>eudicotyledons</taxon>
        <taxon>Gunneridae</taxon>
        <taxon>Pentapetalae</taxon>
        <taxon>asterids</taxon>
        <taxon>campanulids</taxon>
        <taxon>Aquifoliales</taxon>
        <taxon>Aquifoliaceae</taxon>
        <taxon>Ilex</taxon>
    </lineage>
</organism>
<proteinExistence type="predicted"/>
<sequence length="76" mass="9188">LWASSLYRYHSQKNPHTTKDRALHLMERQLFVNQKPNALYNVRFQENWKKVEKYFIYWRRKVPDAKAVPAPNAEVA</sequence>
<dbReference type="AlphaFoldDB" id="A0ABC8TKX0"/>
<evidence type="ECO:0000313" key="1">
    <source>
        <dbReference type="EMBL" id="CAK9168205.1"/>
    </source>
</evidence>
<keyword evidence="2" id="KW-1185">Reference proteome</keyword>
<dbReference type="Proteomes" id="UP001642360">
    <property type="component" value="Unassembled WGS sequence"/>
</dbReference>
<feature type="non-terminal residue" evidence="1">
    <location>
        <position position="1"/>
    </location>
</feature>
<comment type="caution">
    <text evidence="1">The sequence shown here is derived from an EMBL/GenBank/DDBJ whole genome shotgun (WGS) entry which is preliminary data.</text>
</comment>
<evidence type="ECO:0000313" key="2">
    <source>
        <dbReference type="Proteomes" id="UP001642360"/>
    </source>
</evidence>
<accession>A0ABC8TKX0</accession>
<protein>
    <submittedName>
        <fullName evidence="1">Uncharacterized protein</fullName>
    </submittedName>
</protein>
<name>A0ABC8TKX0_9AQUA</name>
<gene>
    <name evidence="1" type="ORF">ILEXP_LOCUS37548</name>
</gene>
<dbReference type="EMBL" id="CAUOFW020005035">
    <property type="protein sequence ID" value="CAK9168205.1"/>
    <property type="molecule type" value="Genomic_DNA"/>
</dbReference>
<reference evidence="1 2" key="1">
    <citation type="submission" date="2024-02" db="EMBL/GenBank/DDBJ databases">
        <authorList>
            <person name="Vignale AGUSTIN F."/>
            <person name="Sosa J E."/>
            <person name="Modenutti C."/>
        </authorList>
    </citation>
    <scope>NUCLEOTIDE SEQUENCE [LARGE SCALE GENOMIC DNA]</scope>
</reference>